<dbReference type="RefSeq" id="WP_118689049.1">
    <property type="nucleotide sequence ID" value="NZ_JACOPE010000001.1"/>
</dbReference>
<keyword evidence="2" id="KW-0503">Monooxygenase</keyword>
<dbReference type="InterPro" id="IPR011008">
    <property type="entry name" value="Dimeric_a/b-barrel"/>
</dbReference>
<sequence length="92" mass="10253">MTTVFTTNVVTDRDAYLPLAKAFAEDVIANDKGCHGMQVFINPETKDEVTFVSQWDSQEDFLAHVQGDTFKKHIPGMGAYYVSGTDTFLEEA</sequence>
<dbReference type="InterPro" id="IPR007138">
    <property type="entry name" value="ABM_dom"/>
</dbReference>
<keyword evidence="2" id="KW-0560">Oxidoreductase</keyword>
<evidence type="ECO:0000313" key="3">
    <source>
        <dbReference type="Proteomes" id="UP000631576"/>
    </source>
</evidence>
<dbReference type="Gene3D" id="3.30.70.100">
    <property type="match status" value="1"/>
</dbReference>
<proteinExistence type="predicted"/>
<keyword evidence="3" id="KW-1185">Reference proteome</keyword>
<reference evidence="2 3" key="1">
    <citation type="submission" date="2020-08" db="EMBL/GenBank/DDBJ databases">
        <title>Genome public.</title>
        <authorList>
            <person name="Liu C."/>
            <person name="Sun Q."/>
        </authorList>
    </citation>
    <scope>NUCLEOTIDE SEQUENCE [LARGE SCALE GENOMIC DNA]</scope>
    <source>
        <strain evidence="2 3">NSJ-13</strain>
    </source>
</reference>
<name>A0ABR7G685_9FIRM</name>
<feature type="domain" description="ABM" evidence="1">
    <location>
        <begin position="1"/>
        <end position="91"/>
    </location>
</feature>
<evidence type="ECO:0000259" key="1">
    <source>
        <dbReference type="PROSITE" id="PS51725"/>
    </source>
</evidence>
<dbReference type="EMBL" id="JACOPE010000001">
    <property type="protein sequence ID" value="MBC5682933.1"/>
    <property type="molecule type" value="Genomic_DNA"/>
</dbReference>
<comment type="caution">
    <text evidence="2">The sequence shown here is derived from an EMBL/GenBank/DDBJ whole genome shotgun (WGS) entry which is preliminary data.</text>
</comment>
<dbReference type="GO" id="GO:0004497">
    <property type="term" value="F:monooxygenase activity"/>
    <property type="evidence" value="ECO:0007669"/>
    <property type="project" value="UniProtKB-KW"/>
</dbReference>
<organism evidence="2 3">
    <name type="scientific">Ruminococcus hominis</name>
    <dbReference type="NCBI Taxonomy" id="2763065"/>
    <lineage>
        <taxon>Bacteria</taxon>
        <taxon>Bacillati</taxon>
        <taxon>Bacillota</taxon>
        <taxon>Clostridia</taxon>
        <taxon>Eubacteriales</taxon>
        <taxon>Oscillospiraceae</taxon>
        <taxon>Ruminococcus</taxon>
    </lineage>
</organism>
<evidence type="ECO:0000313" key="2">
    <source>
        <dbReference type="EMBL" id="MBC5682933.1"/>
    </source>
</evidence>
<dbReference type="PROSITE" id="PS51725">
    <property type="entry name" value="ABM"/>
    <property type="match status" value="1"/>
</dbReference>
<dbReference type="Proteomes" id="UP000631576">
    <property type="component" value="Unassembled WGS sequence"/>
</dbReference>
<dbReference type="Pfam" id="PF03992">
    <property type="entry name" value="ABM"/>
    <property type="match status" value="1"/>
</dbReference>
<dbReference type="SUPFAM" id="SSF54909">
    <property type="entry name" value="Dimeric alpha+beta barrel"/>
    <property type="match status" value="1"/>
</dbReference>
<protein>
    <submittedName>
        <fullName evidence="2">Antibiotic biosynthesis monooxygenase</fullName>
    </submittedName>
</protein>
<accession>A0ABR7G685</accession>
<gene>
    <name evidence="2" type="ORF">H8S40_05015</name>
</gene>